<gene>
    <name evidence="1" type="ORF">V1525DRAFT_407391</name>
</gene>
<evidence type="ECO:0000313" key="2">
    <source>
        <dbReference type="Proteomes" id="UP001433508"/>
    </source>
</evidence>
<dbReference type="EMBL" id="MU971391">
    <property type="protein sequence ID" value="KAK9236301.1"/>
    <property type="molecule type" value="Genomic_DNA"/>
</dbReference>
<dbReference type="Proteomes" id="UP001433508">
    <property type="component" value="Unassembled WGS sequence"/>
</dbReference>
<proteinExistence type="predicted"/>
<keyword evidence="2" id="KW-1185">Reference proteome</keyword>
<protein>
    <submittedName>
        <fullName evidence="1">Uncharacterized protein</fullName>
    </submittedName>
</protein>
<reference evidence="2" key="1">
    <citation type="journal article" date="2024" name="Front. Bioeng. Biotechnol.">
        <title>Genome-scale model development and genomic sequencing of the oleaginous clade Lipomyces.</title>
        <authorList>
            <person name="Czajka J.J."/>
            <person name="Han Y."/>
            <person name="Kim J."/>
            <person name="Mondo S.J."/>
            <person name="Hofstad B.A."/>
            <person name="Robles A."/>
            <person name="Haridas S."/>
            <person name="Riley R."/>
            <person name="LaButti K."/>
            <person name="Pangilinan J."/>
            <person name="Andreopoulos W."/>
            <person name="Lipzen A."/>
            <person name="Yan J."/>
            <person name="Wang M."/>
            <person name="Ng V."/>
            <person name="Grigoriev I.V."/>
            <person name="Spatafora J.W."/>
            <person name="Magnuson J.K."/>
            <person name="Baker S.E."/>
            <person name="Pomraning K.R."/>
        </authorList>
    </citation>
    <scope>NUCLEOTIDE SEQUENCE [LARGE SCALE GENOMIC DNA]</scope>
    <source>
        <strain evidence="2">CBS 7786</strain>
    </source>
</reference>
<accession>A0ACC3SY64</accession>
<name>A0ACC3SY64_LIPKO</name>
<sequence length="545" mass="58823">MSTGAGNGLTAPEGGDDVQLIYYYYEVARGLTGATADDAAAAYSRILKFSASNADKNARTLANSFIPDLFATFADRQDLSSQAVESMIDFCEDEDAKLRMGTIKRLPDIAVRSQSDSDKELIFDILIQLLQSQVPAELQIVRVSLEKAAAQLPSVASRQLWAMAASNAEPVLQEVALSWITSTGKTILGSAPEFVAGGITAVKNISGISLLGRILPTLLALKSMRGGDDDSSKQPLTDLLDALVAKAPEASALVDSNERSQEYIAFLPKWVVNILGRHASSNSLIKYLATTAVPAIINGTISDPKGQTHILRLSVEGCASVPASTEIDIFIPKLKDLTITLARQIESDKKSATNPDEFECNWAVLEPAVLAIYIAIRRARSYPISTDSSPDLTPALRTICFEAQLALSNLRKRLSQFKPESEEAIKLEKARWQCNNVLEVVREMLKLPALRAKVPPQVKFSWRPRVAAPTPAAGVIKKQKIPTAQPSPSESQSNGSGKKVNLKRRASELARAPSPRTPDKKAKGAVSDTGARGGKKRGVVGRKRK</sequence>
<organism evidence="1 2">
    <name type="scientific">Lipomyces kononenkoae</name>
    <name type="common">Yeast</name>
    <dbReference type="NCBI Taxonomy" id="34357"/>
    <lineage>
        <taxon>Eukaryota</taxon>
        <taxon>Fungi</taxon>
        <taxon>Dikarya</taxon>
        <taxon>Ascomycota</taxon>
        <taxon>Saccharomycotina</taxon>
        <taxon>Lipomycetes</taxon>
        <taxon>Lipomycetales</taxon>
        <taxon>Lipomycetaceae</taxon>
        <taxon>Lipomyces</taxon>
    </lineage>
</organism>
<comment type="caution">
    <text evidence="1">The sequence shown here is derived from an EMBL/GenBank/DDBJ whole genome shotgun (WGS) entry which is preliminary data.</text>
</comment>
<evidence type="ECO:0000313" key="1">
    <source>
        <dbReference type="EMBL" id="KAK9236301.1"/>
    </source>
</evidence>